<dbReference type="SMART" id="SM00060">
    <property type="entry name" value="FN3"/>
    <property type="match status" value="2"/>
</dbReference>
<dbReference type="CDD" id="cd00063">
    <property type="entry name" value="FN3"/>
    <property type="match status" value="2"/>
</dbReference>
<dbReference type="AlphaFoldDB" id="A0A1X7TXG5"/>
<evidence type="ECO:0000259" key="3">
    <source>
        <dbReference type="PROSITE" id="PS50853"/>
    </source>
</evidence>
<dbReference type="InParanoid" id="A0A1X7TXG5"/>
<reference evidence="4" key="1">
    <citation type="submission" date="2017-05" db="UniProtKB">
        <authorList>
            <consortium name="EnsemblMetazoa"/>
        </authorList>
    </citation>
    <scope>IDENTIFICATION</scope>
</reference>
<feature type="domain" description="Fibronectin type-III" evidence="3">
    <location>
        <begin position="155"/>
        <end position="260"/>
    </location>
</feature>
<dbReference type="Gene3D" id="2.60.40.10">
    <property type="entry name" value="Immunoglobulins"/>
    <property type="match status" value="2"/>
</dbReference>
<evidence type="ECO:0000256" key="1">
    <source>
        <dbReference type="ARBA" id="ARBA00022737"/>
    </source>
</evidence>
<keyword evidence="2" id="KW-1133">Transmembrane helix</keyword>
<keyword evidence="1" id="KW-0677">Repeat</keyword>
<name>A0A1X7TXG5_AMPQE</name>
<dbReference type="EnsemblMetazoa" id="Aqu2.1.20156_001">
    <property type="protein sequence ID" value="Aqu2.1.20156_001"/>
    <property type="gene ID" value="Aqu2.1.20156"/>
</dbReference>
<feature type="domain" description="Fibronectin type-III" evidence="3">
    <location>
        <begin position="62"/>
        <end position="154"/>
    </location>
</feature>
<proteinExistence type="predicted"/>
<dbReference type="PANTHER" id="PTHR13817:SF73">
    <property type="entry name" value="FIBRONECTIN TYPE-III DOMAIN-CONTAINING PROTEIN"/>
    <property type="match status" value="1"/>
</dbReference>
<evidence type="ECO:0000313" key="4">
    <source>
        <dbReference type="EnsemblMetazoa" id="Aqu2.1.20156_001"/>
    </source>
</evidence>
<accession>A0A1X7TXG5</accession>
<sequence length="331" mass="36313">LSSVNETVSVASHQSIATYSYTLIGLYSGMNYTITVRAGNALGGSELSMINVQTEAIIPSGWPSSIQVVQVNSTANKFTWNEVNCSQRNGLITGYIVIISNSNITYNLTSTERYIILNDLVFGTEYNISVAAVNSVGRGPFSDPILVGIGIVPGPVGSLSSIMDTTWAVISWSVPSYIPQDYPIITYEAGYYVISSGNCSTVDSDIDFQMRQLFNSTNSNTFIIITDLKDASCYIFGVRAYTENGYGKWAFIVNRTLKLPQTSPCFPSNSNASNTVIALCVLVGVLCILLTVSVIIYINYFIRYSIQYLSVKFIVLPLERRVHMLLTNKQS</sequence>
<dbReference type="InterPro" id="IPR036116">
    <property type="entry name" value="FN3_sf"/>
</dbReference>
<dbReference type="InterPro" id="IPR050964">
    <property type="entry name" value="Striated_Muscle_Regulatory"/>
</dbReference>
<keyword evidence="2" id="KW-0812">Transmembrane</keyword>
<dbReference type="Pfam" id="PF00041">
    <property type="entry name" value="fn3"/>
    <property type="match status" value="1"/>
</dbReference>
<organism evidence="4">
    <name type="scientific">Amphimedon queenslandica</name>
    <name type="common">Sponge</name>
    <dbReference type="NCBI Taxonomy" id="400682"/>
    <lineage>
        <taxon>Eukaryota</taxon>
        <taxon>Metazoa</taxon>
        <taxon>Porifera</taxon>
        <taxon>Demospongiae</taxon>
        <taxon>Heteroscleromorpha</taxon>
        <taxon>Haplosclerida</taxon>
        <taxon>Niphatidae</taxon>
        <taxon>Amphimedon</taxon>
    </lineage>
</organism>
<dbReference type="InterPro" id="IPR003961">
    <property type="entry name" value="FN3_dom"/>
</dbReference>
<dbReference type="InterPro" id="IPR013783">
    <property type="entry name" value="Ig-like_fold"/>
</dbReference>
<dbReference type="PANTHER" id="PTHR13817">
    <property type="entry name" value="TITIN"/>
    <property type="match status" value="1"/>
</dbReference>
<keyword evidence="2" id="KW-0472">Membrane</keyword>
<protein>
    <recommendedName>
        <fullName evidence="3">Fibronectin type-III domain-containing protein</fullName>
    </recommendedName>
</protein>
<dbReference type="PROSITE" id="PS50853">
    <property type="entry name" value="FN3"/>
    <property type="match status" value="2"/>
</dbReference>
<dbReference type="SUPFAM" id="SSF49265">
    <property type="entry name" value="Fibronectin type III"/>
    <property type="match status" value="2"/>
</dbReference>
<feature type="transmembrane region" description="Helical" evidence="2">
    <location>
        <begin position="276"/>
        <end position="302"/>
    </location>
</feature>
<evidence type="ECO:0000256" key="2">
    <source>
        <dbReference type="SAM" id="Phobius"/>
    </source>
</evidence>